<sequence length="265" mass="30032">MEILGFESAPQSKLNNILPRFSCSGATAFRDAVVKGNQLMQQLLDLFCKKGAHDKFKFVHVVLTDGEDNRSQISLQEFLAYQVRLKNELPENILQTFYIGVNVENNQTVQQEMRAILQCSGKSAQYFPIHSNGINEIFQKIQMQIGLRVQQKGIIIESNQQSIAFMQKQLQPVLQMKVNNYIVLFTLDISGSMQGNWGKVCNAVSGFLGNLGSNDLVSGIVFNDKVEVVTQLTAQPQKPVQSQQYYNQNQQQVSNRRDDEVYQNF</sequence>
<dbReference type="AlphaFoldDB" id="A0EF79"/>
<evidence type="ECO:0000313" key="2">
    <source>
        <dbReference type="EMBL" id="CAK93970.1"/>
    </source>
</evidence>
<keyword evidence="3" id="KW-1185">Reference proteome</keyword>
<accession>A0EF79</accession>
<dbReference type="RefSeq" id="XP_001461343.1">
    <property type="nucleotide sequence ID" value="XM_001461306.2"/>
</dbReference>
<evidence type="ECO:0000256" key="1">
    <source>
        <dbReference type="SAM" id="MobiDB-lite"/>
    </source>
</evidence>
<organism evidence="2 3">
    <name type="scientific">Paramecium tetraurelia</name>
    <dbReference type="NCBI Taxonomy" id="5888"/>
    <lineage>
        <taxon>Eukaryota</taxon>
        <taxon>Sar</taxon>
        <taxon>Alveolata</taxon>
        <taxon>Ciliophora</taxon>
        <taxon>Intramacronucleata</taxon>
        <taxon>Oligohymenophorea</taxon>
        <taxon>Peniculida</taxon>
        <taxon>Parameciidae</taxon>
        <taxon>Paramecium</taxon>
    </lineage>
</organism>
<reference evidence="2 3" key="1">
    <citation type="journal article" date="2006" name="Nature">
        <title>Global trends of whole-genome duplications revealed by the ciliate Paramecium tetraurelia.</title>
        <authorList>
            <consortium name="Genoscope"/>
            <person name="Aury J.-M."/>
            <person name="Jaillon O."/>
            <person name="Duret L."/>
            <person name="Noel B."/>
            <person name="Jubin C."/>
            <person name="Porcel B.M."/>
            <person name="Segurens B."/>
            <person name="Daubin V."/>
            <person name="Anthouard V."/>
            <person name="Aiach N."/>
            <person name="Arnaiz O."/>
            <person name="Billaut A."/>
            <person name="Beisson J."/>
            <person name="Blanc I."/>
            <person name="Bouhouche K."/>
            <person name="Camara F."/>
            <person name="Duharcourt S."/>
            <person name="Guigo R."/>
            <person name="Gogendeau D."/>
            <person name="Katinka M."/>
            <person name="Keller A.-M."/>
            <person name="Kissmehl R."/>
            <person name="Klotz C."/>
            <person name="Koll F."/>
            <person name="Le Moue A."/>
            <person name="Lepere C."/>
            <person name="Malinsky S."/>
            <person name="Nowacki M."/>
            <person name="Nowak J.K."/>
            <person name="Plattner H."/>
            <person name="Poulain J."/>
            <person name="Ruiz F."/>
            <person name="Serrano V."/>
            <person name="Zagulski M."/>
            <person name="Dessen P."/>
            <person name="Betermier M."/>
            <person name="Weissenbach J."/>
            <person name="Scarpelli C."/>
            <person name="Schachter V."/>
            <person name="Sperling L."/>
            <person name="Meyer E."/>
            <person name="Cohen J."/>
            <person name="Wincker P."/>
        </authorList>
    </citation>
    <scope>NUCLEOTIDE SEQUENCE [LARGE SCALE GENOMIC DNA]</scope>
    <source>
        <strain evidence="2 3">Stock d4-2</strain>
    </source>
</reference>
<feature type="compositionally biased region" description="Low complexity" evidence="1">
    <location>
        <begin position="243"/>
        <end position="254"/>
    </location>
</feature>
<dbReference type="OMA" id="CKKGAHD"/>
<dbReference type="SUPFAM" id="SSF53300">
    <property type="entry name" value="vWA-like"/>
    <property type="match status" value="2"/>
</dbReference>
<dbReference type="Gene3D" id="3.40.50.410">
    <property type="entry name" value="von Willebrand factor, type A domain"/>
    <property type="match status" value="2"/>
</dbReference>
<name>A0EF79_PARTE</name>
<dbReference type="eggNOG" id="ENOG502SQN2">
    <property type="taxonomic scope" value="Eukaryota"/>
</dbReference>
<protein>
    <recommendedName>
        <fullName evidence="4">VWFA domain-containing protein</fullName>
    </recommendedName>
</protein>
<feature type="compositionally biased region" description="Basic and acidic residues" evidence="1">
    <location>
        <begin position="255"/>
        <end position="265"/>
    </location>
</feature>
<proteinExistence type="predicted"/>
<evidence type="ECO:0000313" key="3">
    <source>
        <dbReference type="Proteomes" id="UP000000600"/>
    </source>
</evidence>
<dbReference type="InterPro" id="IPR036465">
    <property type="entry name" value="vWFA_dom_sf"/>
</dbReference>
<dbReference type="EMBL" id="CT868675">
    <property type="protein sequence ID" value="CAK93970.1"/>
    <property type="molecule type" value="Genomic_DNA"/>
</dbReference>
<dbReference type="HOGENOM" id="CLU_1051545_0_0_1"/>
<dbReference type="KEGG" id="ptm:GSPATT00026293001"/>
<dbReference type="Proteomes" id="UP000000600">
    <property type="component" value="Unassembled WGS sequence"/>
</dbReference>
<gene>
    <name evidence="2" type="ORF">GSPATT00026293001</name>
</gene>
<dbReference type="InParanoid" id="A0EF79"/>
<evidence type="ECO:0008006" key="4">
    <source>
        <dbReference type="Google" id="ProtNLM"/>
    </source>
</evidence>
<dbReference type="GeneID" id="5047097"/>
<feature type="region of interest" description="Disordered" evidence="1">
    <location>
        <begin position="243"/>
        <end position="265"/>
    </location>
</feature>
<dbReference type="OrthoDB" id="299997at2759"/>